<evidence type="ECO:0000313" key="7">
    <source>
        <dbReference type="EMBL" id="MDC7227488.1"/>
    </source>
</evidence>
<feature type="binding site" evidence="5">
    <location>
        <begin position="26"/>
        <end position="30"/>
    </location>
    <ligand>
        <name>ATP</name>
        <dbReference type="ChEBI" id="CHEBI:30616"/>
    </ligand>
</feature>
<evidence type="ECO:0000256" key="2">
    <source>
        <dbReference type="ARBA" id="ARBA00022741"/>
    </source>
</evidence>
<dbReference type="InterPro" id="IPR014746">
    <property type="entry name" value="Gln_synth/guanido_kin_cat_dom"/>
</dbReference>
<dbReference type="PANTHER" id="PTHR11547">
    <property type="entry name" value="ARGININE OR CREATINE KINASE"/>
    <property type="match status" value="1"/>
</dbReference>
<dbReference type="PANTHER" id="PTHR11547:SF38">
    <property type="entry name" value="ARGININE KINASE 1-RELATED"/>
    <property type="match status" value="1"/>
</dbReference>
<dbReference type="GO" id="GO:0005615">
    <property type="term" value="C:extracellular space"/>
    <property type="evidence" value="ECO:0007669"/>
    <property type="project" value="TreeGrafter"/>
</dbReference>
<dbReference type="InterPro" id="IPR000749">
    <property type="entry name" value="ATP-guanido_PTrfase"/>
</dbReference>
<dbReference type="AlphaFoldDB" id="A0AAJ1IDT4"/>
<keyword evidence="3 5" id="KW-0418">Kinase</keyword>
<keyword evidence="2 5" id="KW-0547">Nucleotide-binding</keyword>
<name>A0AAJ1IDT4_9SPIO</name>
<evidence type="ECO:0000256" key="4">
    <source>
        <dbReference type="ARBA" id="ARBA00022840"/>
    </source>
</evidence>
<feature type="binding site" evidence="5">
    <location>
        <begin position="204"/>
        <end position="209"/>
    </location>
    <ligand>
        <name>ATP</name>
        <dbReference type="ChEBI" id="CHEBI:30616"/>
    </ligand>
</feature>
<evidence type="ECO:0000256" key="5">
    <source>
        <dbReference type="PROSITE-ProRule" id="PRU00843"/>
    </source>
</evidence>
<reference evidence="7 8" key="1">
    <citation type="submission" date="2022-12" db="EMBL/GenBank/DDBJ databases">
        <title>Metagenome assembled genome from gulf of manar.</title>
        <authorList>
            <person name="Kohli P."/>
            <person name="Pk S."/>
            <person name="Venkata Ramana C."/>
            <person name="Sasikala C."/>
        </authorList>
    </citation>
    <scope>NUCLEOTIDE SEQUENCE [LARGE SCALE GENOMIC DNA]</scope>
    <source>
        <strain evidence="7">JB008</strain>
    </source>
</reference>
<keyword evidence="4 5" id="KW-0067">ATP-binding</keyword>
<evidence type="ECO:0000256" key="3">
    <source>
        <dbReference type="ARBA" id="ARBA00022777"/>
    </source>
</evidence>
<keyword evidence="1 5" id="KW-0808">Transferase</keyword>
<dbReference type="Pfam" id="PF00217">
    <property type="entry name" value="ATP-gua_Ptrans"/>
    <property type="match status" value="1"/>
</dbReference>
<evidence type="ECO:0000313" key="8">
    <source>
        <dbReference type="Proteomes" id="UP001221217"/>
    </source>
</evidence>
<dbReference type="PROSITE" id="PS51510">
    <property type="entry name" value="PHOSPHAGEN_KINASE_C"/>
    <property type="match status" value="1"/>
</dbReference>
<feature type="domain" description="Phosphagen kinase C-terminal" evidence="6">
    <location>
        <begin position="23"/>
        <end position="251"/>
    </location>
</feature>
<comment type="caution">
    <text evidence="5">Lacks conserved residue(s) required for the propagation of feature annotation.</text>
</comment>
<evidence type="ECO:0000259" key="6">
    <source>
        <dbReference type="PROSITE" id="PS51510"/>
    </source>
</evidence>
<dbReference type="GO" id="GO:0046314">
    <property type="term" value="P:phosphocreatine biosynthetic process"/>
    <property type="evidence" value="ECO:0007669"/>
    <property type="project" value="InterPro"/>
</dbReference>
<dbReference type="SUPFAM" id="SSF55931">
    <property type="entry name" value="Glutamine synthetase/guanido kinase"/>
    <property type="match status" value="1"/>
</dbReference>
<dbReference type="Proteomes" id="UP001221217">
    <property type="component" value="Unassembled WGS sequence"/>
</dbReference>
<dbReference type="EMBL" id="JAQQAL010000025">
    <property type="protein sequence ID" value="MDC7227488.1"/>
    <property type="molecule type" value="Genomic_DNA"/>
</dbReference>
<feature type="binding site" evidence="5">
    <location>
        <begin position="173"/>
        <end position="177"/>
    </location>
    <ligand>
        <name>ATP</name>
        <dbReference type="ChEBI" id="CHEBI:30616"/>
    </ligand>
</feature>
<accession>A0AAJ1IDT4</accession>
<dbReference type="Gene3D" id="3.30.590.10">
    <property type="entry name" value="Glutamine synthetase/guanido kinase, catalytic domain"/>
    <property type="match status" value="1"/>
</dbReference>
<dbReference type="InterPro" id="IPR022414">
    <property type="entry name" value="ATP-guanido_PTrfase_cat"/>
</dbReference>
<feature type="binding site" evidence="5">
    <location>
        <position position="122"/>
    </location>
    <ligand>
        <name>ATP</name>
        <dbReference type="ChEBI" id="CHEBI:30616"/>
    </ligand>
</feature>
<protein>
    <recommendedName>
        <fullName evidence="6">Phosphagen kinase C-terminal domain-containing protein</fullName>
    </recommendedName>
</protein>
<comment type="caution">
    <text evidence="7">The sequence shown here is derived from an EMBL/GenBank/DDBJ whole genome shotgun (WGS) entry which is preliminary data.</text>
</comment>
<sequence>MNKPIEITEKTGWFSQSGNMNDVVISSRFRLSRNINGYRYPGKMDRDEEAAVSSKIIGAFEGVGSNDSFGVSEIGEIDPIDRRILLERNHITQDYMLHMNKNIVVSGDNLSSCVINDMDHLRFAVFDGGLEVRKCAKKADQIDSALESALDYAVSFEFGYLNTEVNNLGTGARASVMMHLPALVETNLIEKALKAVVQIGFTVKGFMGDEDHSLGSMYQISNQFTIGQTEEEIVDKLENLAIQIAGYELKAREEMFEKKRTAVEDSVFRAYGLLTNCRLLGANEAIDNLSTLRMGIALGLIDLPIEVCTSLIFLSQKSHIQKMINDTESGADETLVDFTRAAYVKDIITKKS</sequence>
<comment type="similarity">
    <text evidence="5">Belongs to the ATP:guanido phosphotransferase family.</text>
</comment>
<evidence type="ECO:0000256" key="1">
    <source>
        <dbReference type="ARBA" id="ARBA00022679"/>
    </source>
</evidence>
<gene>
    <name evidence="7" type="ORF">PQJ61_12055</name>
</gene>
<proteinExistence type="inferred from homology"/>
<dbReference type="GO" id="GO:0005524">
    <property type="term" value="F:ATP binding"/>
    <property type="evidence" value="ECO:0007669"/>
    <property type="project" value="UniProtKB-UniRule"/>
</dbReference>
<organism evidence="7 8">
    <name type="scientific">Candidatus Thalassospirochaeta sargassi</name>
    <dbReference type="NCBI Taxonomy" id="3119039"/>
    <lineage>
        <taxon>Bacteria</taxon>
        <taxon>Pseudomonadati</taxon>
        <taxon>Spirochaetota</taxon>
        <taxon>Spirochaetia</taxon>
        <taxon>Spirochaetales</taxon>
        <taxon>Spirochaetaceae</taxon>
        <taxon>Candidatus Thalassospirochaeta</taxon>
    </lineage>
</organism>
<dbReference type="GO" id="GO:0004111">
    <property type="term" value="F:creatine kinase activity"/>
    <property type="evidence" value="ECO:0007669"/>
    <property type="project" value="InterPro"/>
</dbReference>